<dbReference type="KEGG" id="dph:EHF33_06080"/>
<evidence type="ECO:0000256" key="13">
    <source>
        <dbReference type="HAMAP-Rule" id="MF_01228"/>
    </source>
</evidence>
<dbReference type="SUPFAM" id="SSF50249">
    <property type="entry name" value="Nucleic acid-binding proteins"/>
    <property type="match status" value="1"/>
</dbReference>
<feature type="short sequence motif" description="'KMSKS' region" evidence="13">
    <location>
        <begin position="309"/>
        <end position="313"/>
    </location>
</feature>
<gene>
    <name evidence="13 16" type="primary">metG</name>
    <name evidence="16" type="ORF">EHF33_06080</name>
</gene>
<dbReference type="InterPro" id="IPR033911">
    <property type="entry name" value="MetRS_core"/>
</dbReference>
<protein>
    <recommendedName>
        <fullName evidence="13">Methionine--tRNA ligase</fullName>
        <ecNumber evidence="13">6.1.1.10</ecNumber>
    </recommendedName>
    <alternativeName>
        <fullName evidence="13">Methionyl-tRNA synthetase</fullName>
        <shortName evidence="13">MetRS</shortName>
    </alternativeName>
</protein>
<feature type="compositionally biased region" description="Low complexity" evidence="14">
    <location>
        <begin position="548"/>
        <end position="563"/>
    </location>
</feature>
<organism evidence="16 17">
    <name type="scientific">Deinococcus psychrotolerans</name>
    <dbReference type="NCBI Taxonomy" id="2489213"/>
    <lineage>
        <taxon>Bacteria</taxon>
        <taxon>Thermotogati</taxon>
        <taxon>Deinococcota</taxon>
        <taxon>Deinococci</taxon>
        <taxon>Deinococcales</taxon>
        <taxon>Deinococcaceae</taxon>
        <taxon>Deinococcus</taxon>
    </lineage>
</organism>
<feature type="domain" description="TRNA-binding" evidence="15">
    <location>
        <begin position="579"/>
        <end position="685"/>
    </location>
</feature>
<keyword evidence="10 13" id="KW-0648">Protein biosynthesis</keyword>
<dbReference type="Gene3D" id="3.40.50.620">
    <property type="entry name" value="HUPs"/>
    <property type="match status" value="1"/>
</dbReference>
<evidence type="ECO:0000256" key="6">
    <source>
        <dbReference type="ARBA" id="ARBA00022598"/>
    </source>
</evidence>
<dbReference type="InterPro" id="IPR012340">
    <property type="entry name" value="NA-bd_OB-fold"/>
</dbReference>
<dbReference type="PROSITE" id="PS50886">
    <property type="entry name" value="TRBD"/>
    <property type="match status" value="1"/>
</dbReference>
<dbReference type="Gene3D" id="2.170.220.10">
    <property type="match status" value="1"/>
</dbReference>
<evidence type="ECO:0000256" key="12">
    <source>
        <dbReference type="ARBA" id="ARBA00047364"/>
    </source>
</evidence>
<evidence type="ECO:0000256" key="9">
    <source>
        <dbReference type="ARBA" id="ARBA00022884"/>
    </source>
</evidence>
<dbReference type="NCBIfam" id="TIGR00399">
    <property type="entry name" value="metG_C_term"/>
    <property type="match status" value="1"/>
</dbReference>
<comment type="function">
    <text evidence="1 13">Is required not only for elongation of protein synthesis but also for the initiation of all mRNA translation through initiator tRNA(fMet) aminoacylation.</text>
</comment>
<comment type="subunit">
    <text evidence="3 13">Homodimer.</text>
</comment>
<reference evidence="16 17" key="1">
    <citation type="submission" date="2018-11" db="EMBL/GenBank/DDBJ databases">
        <title>Deinococcus shelandsis sp. nov., isolated from South Shetland Islands soil of Antarctica.</title>
        <authorList>
            <person name="Tian J."/>
        </authorList>
    </citation>
    <scope>NUCLEOTIDE SEQUENCE [LARGE SCALE GENOMIC DNA]</scope>
    <source>
        <strain evidence="16 17">S14-83T</strain>
    </source>
</reference>
<keyword evidence="5 13" id="KW-0820">tRNA-binding</keyword>
<evidence type="ECO:0000256" key="11">
    <source>
        <dbReference type="ARBA" id="ARBA00023146"/>
    </source>
</evidence>
<keyword evidence="11 13" id="KW-0030">Aminoacyl-tRNA synthetase</keyword>
<evidence type="ECO:0000256" key="8">
    <source>
        <dbReference type="ARBA" id="ARBA00022840"/>
    </source>
</evidence>
<keyword evidence="7 13" id="KW-0547">Nucleotide-binding</keyword>
<dbReference type="InterPro" id="IPR041872">
    <property type="entry name" value="Anticodon_Met"/>
</dbReference>
<dbReference type="OrthoDB" id="9810191at2"/>
<feature type="short sequence motif" description="'HIGH' region" evidence="13">
    <location>
        <begin position="21"/>
        <end position="31"/>
    </location>
</feature>
<dbReference type="Gene3D" id="2.40.50.140">
    <property type="entry name" value="Nucleic acid-binding proteins"/>
    <property type="match status" value="1"/>
</dbReference>
<feature type="compositionally biased region" description="Low complexity" evidence="14">
    <location>
        <begin position="526"/>
        <end position="537"/>
    </location>
</feature>
<evidence type="ECO:0000256" key="7">
    <source>
        <dbReference type="ARBA" id="ARBA00022741"/>
    </source>
</evidence>
<evidence type="ECO:0000256" key="2">
    <source>
        <dbReference type="ARBA" id="ARBA00004496"/>
    </source>
</evidence>
<dbReference type="InterPro" id="IPR015413">
    <property type="entry name" value="Methionyl/Leucyl_tRNA_Synth"/>
</dbReference>
<evidence type="ECO:0000256" key="14">
    <source>
        <dbReference type="SAM" id="MobiDB-lite"/>
    </source>
</evidence>
<dbReference type="AlphaFoldDB" id="A0A3G8YAJ5"/>
<dbReference type="HAMAP" id="MF_01228">
    <property type="entry name" value="Met_tRNA_synth_type2"/>
    <property type="match status" value="1"/>
</dbReference>
<dbReference type="InterPro" id="IPR002547">
    <property type="entry name" value="tRNA-bd_dom"/>
</dbReference>
<dbReference type="NCBIfam" id="TIGR00398">
    <property type="entry name" value="metG"/>
    <property type="match status" value="1"/>
</dbReference>
<feature type="region of interest" description="Disordered" evidence="14">
    <location>
        <begin position="514"/>
        <end position="570"/>
    </location>
</feature>
<sequence length="685" mass="75222">MSDTPKDPSAKQPFYITTAIDYANGAPHIGHVYEKILTDAIARYHRLAGYDVYFVTGTDEHGEKISKAAAKAGRTPQSFVDDLAQRAFKGLWDRLNISYDDFIRTTESRHKKYVQGVLQRVYEAGDIYFAEYEGLYSVGAERYVTDKELVPGADGVKRFPGDKDPPELRREANYFFNMEKYQAWLLDHIQTHPEFIQPVGYRNEVIEMLREPIGPLSISRPKSRVPWGIELPWDADHVTYVWFDALLNYLSAPSSKGHPEWFDYAWHVVGKDILKPHAIFWPTMLKAAGVAPYQKLVVHAHILAEDGRKMGKSLGNAIDPVELIETYGVDAVRYTLLREATLSADSPYGAGILINRQNADLANDLGNLLSRTVSMIQKYRDGILPASGPLGVREEGIRAAALALPDRIMVLVRDLKVNMALEAAMEFVRDLNRYIAESAPWALAKNPDDAAKLDTVLYTAAEGLRVASVALEAAIPSKSRALREQLGLGGQSYPLTPAWGLIAGGTRVLGGPVLFPKPEQLKEGGADAAPAAQPQPTQEKKGKTMTVQAPAQETPAKPAEAAPAPEPQTETDHLISIDDFAKIDLRIVEVIAAEAVAKADKLLKLTVKMGHADGTSEERTVVSGIRQWFAPEDLVGRKVVLVANLKPAKLRGIQSQGMILAAEDAEGNLDLLGTGLDLPSGTRVR</sequence>
<dbReference type="Pfam" id="PF01588">
    <property type="entry name" value="tRNA_bind"/>
    <property type="match status" value="1"/>
</dbReference>
<dbReference type="InterPro" id="IPR004495">
    <property type="entry name" value="Met-tRNA-synth_bsu_C"/>
</dbReference>
<dbReference type="RefSeq" id="WP_124868835.1">
    <property type="nucleotide sequence ID" value="NZ_CP034183.1"/>
</dbReference>
<dbReference type="InterPro" id="IPR023457">
    <property type="entry name" value="Met-tRNA_synth_2"/>
</dbReference>
<dbReference type="InterPro" id="IPR009080">
    <property type="entry name" value="tRNAsynth_Ia_anticodon-bd"/>
</dbReference>
<name>A0A3G8YAJ5_9DEIO</name>
<dbReference type="EC" id="6.1.1.10" evidence="13"/>
<dbReference type="CDD" id="cd07957">
    <property type="entry name" value="Anticodon_Ia_Met"/>
    <property type="match status" value="1"/>
</dbReference>
<dbReference type="GO" id="GO:0005524">
    <property type="term" value="F:ATP binding"/>
    <property type="evidence" value="ECO:0007669"/>
    <property type="project" value="UniProtKB-UniRule"/>
</dbReference>
<comment type="subcellular location">
    <subcellularLocation>
        <location evidence="2 13">Cytoplasm</location>
    </subcellularLocation>
</comment>
<proteinExistence type="inferred from homology"/>
<evidence type="ECO:0000259" key="15">
    <source>
        <dbReference type="PROSITE" id="PS50886"/>
    </source>
</evidence>
<dbReference type="SUPFAM" id="SSF47323">
    <property type="entry name" value="Anticodon-binding domain of a subclass of class I aminoacyl-tRNA synthetases"/>
    <property type="match status" value="1"/>
</dbReference>
<dbReference type="Proteomes" id="UP000276417">
    <property type="component" value="Chromosome 1"/>
</dbReference>
<evidence type="ECO:0000256" key="3">
    <source>
        <dbReference type="ARBA" id="ARBA00011738"/>
    </source>
</evidence>
<dbReference type="NCBIfam" id="NF008900">
    <property type="entry name" value="PRK12267.1"/>
    <property type="match status" value="1"/>
</dbReference>
<comment type="caution">
    <text evidence="13">Lacks conserved residue(s) required for the propagation of feature annotation.</text>
</comment>
<evidence type="ECO:0000256" key="10">
    <source>
        <dbReference type="ARBA" id="ARBA00022917"/>
    </source>
</evidence>
<comment type="catalytic activity">
    <reaction evidence="12 13">
        <text>tRNA(Met) + L-methionine + ATP = L-methionyl-tRNA(Met) + AMP + diphosphate</text>
        <dbReference type="Rhea" id="RHEA:13481"/>
        <dbReference type="Rhea" id="RHEA-COMP:9667"/>
        <dbReference type="Rhea" id="RHEA-COMP:9698"/>
        <dbReference type="ChEBI" id="CHEBI:30616"/>
        <dbReference type="ChEBI" id="CHEBI:33019"/>
        <dbReference type="ChEBI" id="CHEBI:57844"/>
        <dbReference type="ChEBI" id="CHEBI:78442"/>
        <dbReference type="ChEBI" id="CHEBI:78530"/>
        <dbReference type="ChEBI" id="CHEBI:456215"/>
        <dbReference type="EC" id="6.1.1.10"/>
    </reaction>
</comment>
<dbReference type="InterPro" id="IPR014729">
    <property type="entry name" value="Rossmann-like_a/b/a_fold"/>
</dbReference>
<dbReference type="GO" id="GO:0004825">
    <property type="term" value="F:methionine-tRNA ligase activity"/>
    <property type="evidence" value="ECO:0007669"/>
    <property type="project" value="UniProtKB-UniRule"/>
</dbReference>
<dbReference type="PANTHER" id="PTHR43326">
    <property type="entry name" value="METHIONYL-TRNA SYNTHETASE"/>
    <property type="match status" value="1"/>
</dbReference>
<keyword evidence="6 13" id="KW-0436">Ligase</keyword>
<dbReference type="PRINTS" id="PR01041">
    <property type="entry name" value="TRNASYNTHMET"/>
</dbReference>
<dbReference type="PANTHER" id="PTHR43326:SF1">
    <property type="entry name" value="METHIONINE--TRNA LIGASE, MITOCHONDRIAL"/>
    <property type="match status" value="1"/>
</dbReference>
<evidence type="ECO:0000256" key="1">
    <source>
        <dbReference type="ARBA" id="ARBA00003314"/>
    </source>
</evidence>
<dbReference type="InterPro" id="IPR014758">
    <property type="entry name" value="Met-tRNA_synth"/>
</dbReference>
<keyword evidence="4 13" id="KW-0963">Cytoplasm</keyword>
<keyword evidence="9 13" id="KW-0694">RNA-binding</keyword>
<dbReference type="CDD" id="cd02800">
    <property type="entry name" value="tRNA_bind_EcMetRS_like"/>
    <property type="match status" value="1"/>
</dbReference>
<comment type="similarity">
    <text evidence="13">Belongs to the class-I aminoacyl-tRNA synthetase family. MetG type 2B subfamily.</text>
</comment>
<evidence type="ECO:0000256" key="5">
    <source>
        <dbReference type="ARBA" id="ARBA00022555"/>
    </source>
</evidence>
<dbReference type="GO" id="GO:0005737">
    <property type="term" value="C:cytoplasm"/>
    <property type="evidence" value="ECO:0007669"/>
    <property type="project" value="UniProtKB-SubCell"/>
</dbReference>
<dbReference type="GO" id="GO:0000049">
    <property type="term" value="F:tRNA binding"/>
    <property type="evidence" value="ECO:0007669"/>
    <property type="project" value="UniProtKB-UniRule"/>
</dbReference>
<dbReference type="CDD" id="cd00814">
    <property type="entry name" value="MetRS_core"/>
    <property type="match status" value="1"/>
</dbReference>
<dbReference type="Gene3D" id="1.10.730.10">
    <property type="entry name" value="Isoleucyl-tRNA Synthetase, Domain 1"/>
    <property type="match status" value="1"/>
</dbReference>
<dbReference type="FunFam" id="2.170.220.10:FF:000003">
    <property type="entry name" value="Methionine--tRNA ligase"/>
    <property type="match status" value="1"/>
</dbReference>
<dbReference type="GO" id="GO:0006431">
    <property type="term" value="P:methionyl-tRNA aminoacylation"/>
    <property type="evidence" value="ECO:0007669"/>
    <property type="project" value="UniProtKB-UniRule"/>
</dbReference>
<dbReference type="SUPFAM" id="SSF52374">
    <property type="entry name" value="Nucleotidylyl transferase"/>
    <property type="match status" value="1"/>
</dbReference>
<evidence type="ECO:0000313" key="16">
    <source>
        <dbReference type="EMBL" id="AZI42372.1"/>
    </source>
</evidence>
<dbReference type="EMBL" id="CP034183">
    <property type="protein sequence ID" value="AZI42372.1"/>
    <property type="molecule type" value="Genomic_DNA"/>
</dbReference>
<evidence type="ECO:0000313" key="17">
    <source>
        <dbReference type="Proteomes" id="UP000276417"/>
    </source>
</evidence>
<accession>A0A3G8YAJ5</accession>
<dbReference type="Pfam" id="PF09334">
    <property type="entry name" value="tRNA-synt_1g"/>
    <property type="match status" value="2"/>
</dbReference>
<keyword evidence="8 13" id="KW-0067">ATP-binding</keyword>
<dbReference type="FunFam" id="2.40.50.140:FF:000042">
    <property type="entry name" value="Methionine--tRNA ligase"/>
    <property type="match status" value="1"/>
</dbReference>
<keyword evidence="17" id="KW-1185">Reference proteome</keyword>
<evidence type="ECO:0000256" key="4">
    <source>
        <dbReference type="ARBA" id="ARBA00022490"/>
    </source>
</evidence>